<feature type="region of interest" description="Disordered" evidence="6">
    <location>
        <begin position="177"/>
        <end position="216"/>
    </location>
</feature>
<dbReference type="PROSITE" id="PS50850">
    <property type="entry name" value="MFS"/>
    <property type="match status" value="1"/>
</dbReference>
<dbReference type="SUPFAM" id="SSF103473">
    <property type="entry name" value="MFS general substrate transporter"/>
    <property type="match status" value="1"/>
</dbReference>
<dbReference type="Pfam" id="PF07690">
    <property type="entry name" value="MFS_1"/>
    <property type="match status" value="1"/>
</dbReference>
<evidence type="ECO:0000313" key="10">
    <source>
        <dbReference type="Proteomes" id="UP000590749"/>
    </source>
</evidence>
<organism evidence="9 10">
    <name type="scientific">Actinoplanes campanulatus</name>
    <dbReference type="NCBI Taxonomy" id="113559"/>
    <lineage>
        <taxon>Bacteria</taxon>
        <taxon>Bacillati</taxon>
        <taxon>Actinomycetota</taxon>
        <taxon>Actinomycetes</taxon>
        <taxon>Micromonosporales</taxon>
        <taxon>Micromonosporaceae</taxon>
        <taxon>Actinoplanes</taxon>
    </lineage>
</organism>
<keyword evidence="10" id="KW-1185">Reference proteome</keyword>
<feature type="transmembrane region" description="Helical" evidence="7">
    <location>
        <begin position="131"/>
        <end position="151"/>
    </location>
</feature>
<evidence type="ECO:0000256" key="7">
    <source>
        <dbReference type="SAM" id="Phobius"/>
    </source>
</evidence>
<comment type="caution">
    <text evidence="9">The sequence shown here is derived from an EMBL/GenBank/DDBJ whole genome shotgun (WGS) entry which is preliminary data.</text>
</comment>
<keyword evidence="4 7" id="KW-1133">Transmembrane helix</keyword>
<evidence type="ECO:0000256" key="4">
    <source>
        <dbReference type="ARBA" id="ARBA00022989"/>
    </source>
</evidence>
<dbReference type="RefSeq" id="WP_229794525.1">
    <property type="nucleotide sequence ID" value="NZ_BMPW01000003.1"/>
</dbReference>
<evidence type="ECO:0000256" key="5">
    <source>
        <dbReference type="ARBA" id="ARBA00023136"/>
    </source>
</evidence>
<evidence type="ECO:0000313" key="9">
    <source>
        <dbReference type="EMBL" id="MBB3094666.1"/>
    </source>
</evidence>
<gene>
    <name evidence="9" type="ORF">FHR83_002329</name>
</gene>
<proteinExistence type="predicted"/>
<protein>
    <submittedName>
        <fullName evidence="9">MFS family permease</fullName>
    </submittedName>
</protein>
<name>A0A7W5AE83_9ACTN</name>
<dbReference type="Gene3D" id="1.20.1250.20">
    <property type="entry name" value="MFS general substrate transporter like domains"/>
    <property type="match status" value="1"/>
</dbReference>
<comment type="subcellular location">
    <subcellularLocation>
        <location evidence="1">Cell membrane</location>
        <topology evidence="1">Multi-pass membrane protein</topology>
    </subcellularLocation>
</comment>
<dbReference type="InterPro" id="IPR020846">
    <property type="entry name" value="MFS_dom"/>
</dbReference>
<dbReference type="GO" id="GO:0005886">
    <property type="term" value="C:plasma membrane"/>
    <property type="evidence" value="ECO:0007669"/>
    <property type="project" value="UniProtKB-SubCell"/>
</dbReference>
<dbReference type="Proteomes" id="UP000590749">
    <property type="component" value="Unassembled WGS sequence"/>
</dbReference>
<evidence type="ECO:0000256" key="6">
    <source>
        <dbReference type="SAM" id="MobiDB-lite"/>
    </source>
</evidence>
<evidence type="ECO:0000259" key="8">
    <source>
        <dbReference type="PROSITE" id="PS50850"/>
    </source>
</evidence>
<dbReference type="PANTHER" id="PTHR42718">
    <property type="entry name" value="MAJOR FACILITATOR SUPERFAMILY MULTIDRUG TRANSPORTER MFSC"/>
    <property type="match status" value="1"/>
</dbReference>
<dbReference type="InterPro" id="IPR036259">
    <property type="entry name" value="MFS_trans_sf"/>
</dbReference>
<dbReference type="AlphaFoldDB" id="A0A7W5AE83"/>
<dbReference type="PANTHER" id="PTHR42718:SF9">
    <property type="entry name" value="MAJOR FACILITATOR SUPERFAMILY MULTIDRUG TRANSPORTER MFSC"/>
    <property type="match status" value="1"/>
</dbReference>
<dbReference type="InterPro" id="IPR011701">
    <property type="entry name" value="MFS"/>
</dbReference>
<sequence length="216" mass="22381">MPRRYLEAGLYTLPMAAMTIIASPHSGRLVGSRGTRLPLRIAGTAMALGLLPLTWATVTTPGWQLLAGYLVFGFGFGMVNTPITNTAVSRLPRSRAGVAAAIASTSRQVGAALGVAVIGAVASASGPTTHAAWWIMLTLSVAVLLIGHLTANPDAPHSPPRAHRLTPVALLNPISGTHVPALNRTTPSRRLRRPPATRARAARTGLSCRAGSAGGR</sequence>
<reference evidence="9 10" key="1">
    <citation type="submission" date="2020-08" db="EMBL/GenBank/DDBJ databases">
        <title>Genomic Encyclopedia of Type Strains, Phase III (KMG-III): the genomes of soil and plant-associated and newly described type strains.</title>
        <authorList>
            <person name="Whitman W."/>
        </authorList>
    </citation>
    <scope>NUCLEOTIDE SEQUENCE [LARGE SCALE GENOMIC DNA]</scope>
    <source>
        <strain evidence="9 10">CECT 3287</strain>
    </source>
</reference>
<keyword evidence="3 7" id="KW-0812">Transmembrane</keyword>
<dbReference type="EMBL" id="JACHXF010000004">
    <property type="protein sequence ID" value="MBB3094666.1"/>
    <property type="molecule type" value="Genomic_DNA"/>
</dbReference>
<accession>A0A7W5AE83</accession>
<feature type="transmembrane region" description="Helical" evidence="7">
    <location>
        <begin position="67"/>
        <end position="88"/>
    </location>
</feature>
<evidence type="ECO:0000256" key="3">
    <source>
        <dbReference type="ARBA" id="ARBA00022692"/>
    </source>
</evidence>
<dbReference type="GO" id="GO:0022857">
    <property type="term" value="F:transmembrane transporter activity"/>
    <property type="evidence" value="ECO:0007669"/>
    <property type="project" value="InterPro"/>
</dbReference>
<evidence type="ECO:0000256" key="2">
    <source>
        <dbReference type="ARBA" id="ARBA00022448"/>
    </source>
</evidence>
<keyword evidence="2" id="KW-0813">Transport</keyword>
<feature type="domain" description="Major facilitator superfamily (MFS) profile" evidence="8">
    <location>
        <begin position="1"/>
        <end position="216"/>
    </location>
</feature>
<feature type="transmembrane region" description="Helical" evidence="7">
    <location>
        <begin position="6"/>
        <end position="25"/>
    </location>
</feature>
<feature type="transmembrane region" description="Helical" evidence="7">
    <location>
        <begin position="109"/>
        <end position="125"/>
    </location>
</feature>
<feature type="transmembrane region" description="Helical" evidence="7">
    <location>
        <begin position="37"/>
        <end position="55"/>
    </location>
</feature>
<keyword evidence="5 7" id="KW-0472">Membrane</keyword>
<evidence type="ECO:0000256" key="1">
    <source>
        <dbReference type="ARBA" id="ARBA00004651"/>
    </source>
</evidence>